<evidence type="ECO:0000256" key="1">
    <source>
        <dbReference type="SAM" id="SignalP"/>
    </source>
</evidence>
<dbReference type="Proteomes" id="UP000198704">
    <property type="component" value="Unassembled WGS sequence"/>
</dbReference>
<dbReference type="OrthoDB" id="1364128at2"/>
<feature type="signal peptide" evidence="1">
    <location>
        <begin position="1"/>
        <end position="21"/>
    </location>
</feature>
<reference evidence="3" key="1">
    <citation type="submission" date="2016-10" db="EMBL/GenBank/DDBJ databases">
        <authorList>
            <person name="Varghese N."/>
            <person name="Submissions S."/>
        </authorList>
    </citation>
    <scope>NUCLEOTIDE SEQUENCE [LARGE SCALE GENOMIC DNA]</scope>
    <source>
        <strain evidence="3">BL47</strain>
    </source>
</reference>
<sequence length="157" mass="16341">MKSVLLAAAAICVGVAGPAWALEVTKSVDVAASPEAVWKTIGGFCGIGDWHPVIEKCVLSKKGGKEVRTLSLKGGGTIVEEEESRSDKKMDYTYTILEGPLPVTDYHSTIMVAKAGSGSKVTWKGTFKAKGAPDAKAEEAIAGVYDAGLKGIADKAK</sequence>
<dbReference type="AlphaFoldDB" id="A0A1H0EBE6"/>
<feature type="chain" id="PRO_5011673115" evidence="1">
    <location>
        <begin position="22"/>
        <end position="157"/>
    </location>
</feature>
<dbReference type="Pfam" id="PF10604">
    <property type="entry name" value="Polyketide_cyc2"/>
    <property type="match status" value="1"/>
</dbReference>
<dbReference type="RefSeq" id="WP_091718281.1">
    <property type="nucleotide sequence ID" value="NZ_FNHS01000011.1"/>
</dbReference>
<gene>
    <name evidence="2" type="ORF">SAMN05216360_111120</name>
</gene>
<dbReference type="CDD" id="cd07821">
    <property type="entry name" value="PYR_PYL_RCAR_like"/>
    <property type="match status" value="1"/>
</dbReference>
<dbReference type="EMBL" id="FNHS01000011">
    <property type="protein sequence ID" value="SDN79681.1"/>
    <property type="molecule type" value="Genomic_DNA"/>
</dbReference>
<dbReference type="Gene3D" id="3.30.530.20">
    <property type="match status" value="1"/>
</dbReference>
<keyword evidence="3" id="KW-1185">Reference proteome</keyword>
<dbReference type="STRING" id="582672.SAMN05216360_111120"/>
<evidence type="ECO:0000313" key="2">
    <source>
        <dbReference type="EMBL" id="SDN79681.1"/>
    </source>
</evidence>
<organism evidence="2 3">
    <name type="scientific">Methylobacterium phyllostachyos</name>
    <dbReference type="NCBI Taxonomy" id="582672"/>
    <lineage>
        <taxon>Bacteria</taxon>
        <taxon>Pseudomonadati</taxon>
        <taxon>Pseudomonadota</taxon>
        <taxon>Alphaproteobacteria</taxon>
        <taxon>Hyphomicrobiales</taxon>
        <taxon>Methylobacteriaceae</taxon>
        <taxon>Methylobacterium</taxon>
    </lineage>
</organism>
<dbReference type="PANTHER" id="PTHR39332:SF7">
    <property type="entry name" value="SRPBCC FAMILY PROTEIN"/>
    <property type="match status" value="1"/>
</dbReference>
<proteinExistence type="predicted"/>
<dbReference type="PANTHER" id="PTHR39332">
    <property type="entry name" value="BLL4707 PROTEIN"/>
    <property type="match status" value="1"/>
</dbReference>
<keyword evidence="1" id="KW-0732">Signal</keyword>
<dbReference type="InterPro" id="IPR019587">
    <property type="entry name" value="Polyketide_cyclase/dehydratase"/>
</dbReference>
<name>A0A1H0EBE6_9HYPH</name>
<protein>
    <submittedName>
        <fullName evidence="2">Polyketide cyclase / dehydrase and lipid transport</fullName>
    </submittedName>
</protein>
<evidence type="ECO:0000313" key="3">
    <source>
        <dbReference type="Proteomes" id="UP000198704"/>
    </source>
</evidence>
<accession>A0A1H0EBE6</accession>
<dbReference type="SUPFAM" id="SSF55961">
    <property type="entry name" value="Bet v1-like"/>
    <property type="match status" value="1"/>
</dbReference>
<dbReference type="InterPro" id="IPR023393">
    <property type="entry name" value="START-like_dom_sf"/>
</dbReference>